<accession>A0ABQ2PEZ5</accession>
<reference evidence="2" key="1">
    <citation type="journal article" date="2019" name="Int. J. Syst. Evol. Microbiol.">
        <title>The Global Catalogue of Microorganisms (GCM) 10K type strain sequencing project: providing services to taxonomists for standard genome sequencing and annotation.</title>
        <authorList>
            <consortium name="The Broad Institute Genomics Platform"/>
            <consortium name="The Broad Institute Genome Sequencing Center for Infectious Disease"/>
            <person name="Wu L."/>
            <person name="Ma J."/>
        </authorList>
    </citation>
    <scope>NUCLEOTIDE SEQUENCE [LARGE SCALE GENOMIC DNA]</scope>
    <source>
        <strain evidence="2">CGMCC 1.8859</strain>
    </source>
</reference>
<dbReference type="PANTHER" id="PTHR48100">
    <property type="entry name" value="BROAD-SPECIFICITY PHOSPHATASE YOR283W-RELATED"/>
    <property type="match status" value="1"/>
</dbReference>
<dbReference type="SUPFAM" id="SSF53254">
    <property type="entry name" value="Phosphoglycerate mutase-like"/>
    <property type="match status" value="1"/>
</dbReference>
<sequence>MPVQDATGLCYGRLDLPLAQSPAAHDIEALQARLPAGAPVYSSPLARCWQVAQQLAPAAVADARLQELDFGQWEGRAWQDIGPAALDDWIASGYAATHGGESLAALQARVWQWADELAASHVETAIVVTHAGVIRALWSRMLPWDQCLQRPVPHGEILWITWPQAAPVAP</sequence>
<dbReference type="InterPro" id="IPR013078">
    <property type="entry name" value="His_Pase_superF_clade-1"/>
</dbReference>
<evidence type="ECO:0000313" key="2">
    <source>
        <dbReference type="Proteomes" id="UP000637267"/>
    </source>
</evidence>
<evidence type="ECO:0000313" key="1">
    <source>
        <dbReference type="EMBL" id="GGP24147.1"/>
    </source>
</evidence>
<dbReference type="Pfam" id="PF00300">
    <property type="entry name" value="His_Phos_1"/>
    <property type="match status" value="1"/>
</dbReference>
<organism evidence="1 2">
    <name type="scientific">Silvimonas iriomotensis</name>
    <dbReference type="NCBI Taxonomy" id="449662"/>
    <lineage>
        <taxon>Bacteria</taxon>
        <taxon>Pseudomonadati</taxon>
        <taxon>Pseudomonadota</taxon>
        <taxon>Betaproteobacteria</taxon>
        <taxon>Neisseriales</taxon>
        <taxon>Chitinibacteraceae</taxon>
        <taxon>Silvimonas</taxon>
    </lineage>
</organism>
<dbReference type="InterPro" id="IPR050275">
    <property type="entry name" value="PGM_Phosphatase"/>
</dbReference>
<dbReference type="EMBL" id="BMLX01000010">
    <property type="protein sequence ID" value="GGP24147.1"/>
    <property type="molecule type" value="Genomic_DNA"/>
</dbReference>
<keyword evidence="2" id="KW-1185">Reference proteome</keyword>
<name>A0ABQ2PEZ5_9NEIS</name>
<comment type="caution">
    <text evidence="1">The sequence shown here is derived from an EMBL/GenBank/DDBJ whole genome shotgun (WGS) entry which is preliminary data.</text>
</comment>
<dbReference type="Proteomes" id="UP000637267">
    <property type="component" value="Unassembled WGS sequence"/>
</dbReference>
<dbReference type="Gene3D" id="3.40.50.1240">
    <property type="entry name" value="Phosphoglycerate mutase-like"/>
    <property type="match status" value="1"/>
</dbReference>
<protein>
    <submittedName>
        <fullName evidence="1">Phosphoglycerate mutase</fullName>
    </submittedName>
</protein>
<proteinExistence type="predicted"/>
<dbReference type="PANTHER" id="PTHR48100:SF62">
    <property type="entry name" value="GLUCOSYL-3-PHOSPHOGLYCERATE PHOSPHATASE"/>
    <property type="match status" value="1"/>
</dbReference>
<dbReference type="InterPro" id="IPR029033">
    <property type="entry name" value="His_PPase_superfam"/>
</dbReference>
<gene>
    <name evidence="1" type="ORF">GCM10010970_41470</name>
</gene>